<proteinExistence type="inferred from homology"/>
<sequence length="285" mass="30791">MSQSLTVSCVQLNVHDNDREGTVRRCLDLVDRAAEQGAKLVVIPEMWNGIGFAVPEGEDIAEPVPGPSTDLLAERARRHGLYIVGSLYATAQDGSRVNLAPVIGPEGTVLGSYAKSHLFDAPGRVDIPVGVRESDRVRAGSDLPVIPTEFGPLGVAICADLRFPEVFRTLALRGARIIVLPSAFLSPRMDHWEFFMRARATENQVYMVAANQSGTEPVSGLTFVGRSMVVDPWGTVVATASDGDCVVTTHLDLGLIDLTRERFPLLAQRRPELYGELVSRATATG</sequence>
<keyword evidence="4" id="KW-1185">Reference proteome</keyword>
<dbReference type="STRING" id="504805.SAMN05421505_119100"/>
<dbReference type="PROSITE" id="PS50263">
    <property type="entry name" value="CN_HYDROLASE"/>
    <property type="match status" value="1"/>
</dbReference>
<dbReference type="AlphaFoldDB" id="A0A1G8E407"/>
<dbReference type="InterPro" id="IPR003010">
    <property type="entry name" value="C-N_Hydrolase"/>
</dbReference>
<dbReference type="RefSeq" id="WP_176955557.1">
    <property type="nucleotide sequence ID" value="NZ_FNCN01000019.1"/>
</dbReference>
<dbReference type="InterPro" id="IPR036526">
    <property type="entry name" value="C-N_Hydrolase_sf"/>
</dbReference>
<gene>
    <name evidence="3" type="ORF">SAMN05421505_119100</name>
</gene>
<accession>A0A1G8E407</accession>
<evidence type="ECO:0000313" key="3">
    <source>
        <dbReference type="EMBL" id="SDH64601.1"/>
    </source>
</evidence>
<reference evidence="3 4" key="1">
    <citation type="submission" date="2016-10" db="EMBL/GenBank/DDBJ databases">
        <authorList>
            <person name="de Groot N.N."/>
        </authorList>
    </citation>
    <scope>NUCLEOTIDE SEQUENCE [LARGE SCALE GENOMIC DNA]</scope>
    <source>
        <strain evidence="3 4">CPCC 201354</strain>
    </source>
</reference>
<evidence type="ECO:0000313" key="4">
    <source>
        <dbReference type="Proteomes" id="UP000198923"/>
    </source>
</evidence>
<dbReference type="Proteomes" id="UP000198923">
    <property type="component" value="Unassembled WGS sequence"/>
</dbReference>
<dbReference type="SUPFAM" id="SSF56317">
    <property type="entry name" value="Carbon-nitrogen hydrolase"/>
    <property type="match status" value="1"/>
</dbReference>
<dbReference type="Pfam" id="PF00795">
    <property type="entry name" value="CN_hydrolase"/>
    <property type="match status" value="1"/>
</dbReference>
<protein>
    <submittedName>
        <fullName evidence="3">Predicted amidohydrolase</fullName>
    </submittedName>
</protein>
<evidence type="ECO:0000256" key="1">
    <source>
        <dbReference type="ARBA" id="ARBA00010613"/>
    </source>
</evidence>
<dbReference type="Gene3D" id="3.60.110.10">
    <property type="entry name" value="Carbon-nitrogen hydrolase"/>
    <property type="match status" value="1"/>
</dbReference>
<comment type="similarity">
    <text evidence="1">Belongs to the carbon-nitrogen hydrolase superfamily. NIT1/NIT2 family.</text>
</comment>
<feature type="domain" description="CN hydrolase" evidence="2">
    <location>
        <begin position="5"/>
        <end position="253"/>
    </location>
</feature>
<dbReference type="EMBL" id="FNCN01000019">
    <property type="protein sequence ID" value="SDH64601.1"/>
    <property type="molecule type" value="Genomic_DNA"/>
</dbReference>
<dbReference type="PANTHER" id="PTHR23088">
    <property type="entry name" value="NITRILASE-RELATED"/>
    <property type="match status" value="1"/>
</dbReference>
<name>A0A1G8E407_9ACTN</name>
<dbReference type="GO" id="GO:0016787">
    <property type="term" value="F:hydrolase activity"/>
    <property type="evidence" value="ECO:0007669"/>
    <property type="project" value="UniProtKB-KW"/>
</dbReference>
<dbReference type="PANTHER" id="PTHR23088:SF27">
    <property type="entry name" value="DEAMINATED GLUTATHIONE AMIDASE"/>
    <property type="match status" value="1"/>
</dbReference>
<organism evidence="3 4">
    <name type="scientific">Sinosporangium album</name>
    <dbReference type="NCBI Taxonomy" id="504805"/>
    <lineage>
        <taxon>Bacteria</taxon>
        <taxon>Bacillati</taxon>
        <taxon>Actinomycetota</taxon>
        <taxon>Actinomycetes</taxon>
        <taxon>Streptosporangiales</taxon>
        <taxon>Streptosporangiaceae</taxon>
        <taxon>Sinosporangium</taxon>
    </lineage>
</organism>
<evidence type="ECO:0000259" key="2">
    <source>
        <dbReference type="PROSITE" id="PS50263"/>
    </source>
</evidence>
<keyword evidence="3" id="KW-0378">Hydrolase</keyword>